<dbReference type="STRING" id="980251.GCA_001642875_02130"/>
<dbReference type="Proteomes" id="UP000322214">
    <property type="component" value="Chromosome"/>
</dbReference>
<feature type="coiled-coil region" evidence="1">
    <location>
        <begin position="16"/>
        <end position="43"/>
    </location>
</feature>
<keyword evidence="1" id="KW-0175">Coiled coil</keyword>
<dbReference type="EMBL" id="CP042912">
    <property type="protein sequence ID" value="QEG22777.1"/>
    <property type="molecule type" value="Genomic_DNA"/>
</dbReference>
<gene>
    <name evidence="2" type="ORF">MFFC18_26600</name>
</gene>
<keyword evidence="3" id="KW-1185">Reference proteome</keyword>
<dbReference type="KEGG" id="mff:MFFC18_26600"/>
<evidence type="ECO:0000313" key="3">
    <source>
        <dbReference type="Proteomes" id="UP000322214"/>
    </source>
</evidence>
<sequence>MAERIKLKSVDETKVKEGLGKLQREYNEKVKKLQEKLQEDVVDALPKEIQLDFTELVGDIYKVR</sequence>
<name>A0A5B9P7Y0_9BACT</name>
<evidence type="ECO:0000256" key="1">
    <source>
        <dbReference type="SAM" id="Coils"/>
    </source>
</evidence>
<dbReference type="AlphaFoldDB" id="A0A5B9P7Y0"/>
<proteinExistence type="predicted"/>
<reference evidence="2 3" key="1">
    <citation type="submission" date="2019-08" db="EMBL/GenBank/DDBJ databases">
        <title>Deep-cultivation of Planctomycetes and their phenomic and genomic characterization uncovers novel biology.</title>
        <authorList>
            <person name="Wiegand S."/>
            <person name="Jogler M."/>
            <person name="Boedeker C."/>
            <person name="Pinto D."/>
            <person name="Vollmers J."/>
            <person name="Rivas-Marin E."/>
            <person name="Kohn T."/>
            <person name="Peeters S.H."/>
            <person name="Heuer A."/>
            <person name="Rast P."/>
            <person name="Oberbeckmann S."/>
            <person name="Bunk B."/>
            <person name="Jeske O."/>
            <person name="Meyerdierks A."/>
            <person name="Storesund J.E."/>
            <person name="Kallscheuer N."/>
            <person name="Luecker S."/>
            <person name="Lage O.M."/>
            <person name="Pohl T."/>
            <person name="Merkel B.J."/>
            <person name="Hornburger P."/>
            <person name="Mueller R.-W."/>
            <person name="Bruemmer F."/>
            <person name="Labrenz M."/>
            <person name="Spormann A.M."/>
            <person name="Op den Camp H."/>
            <person name="Overmann J."/>
            <person name="Amann R."/>
            <person name="Jetten M.S.M."/>
            <person name="Mascher T."/>
            <person name="Medema M.H."/>
            <person name="Devos D.P."/>
            <person name="Kaster A.-K."/>
            <person name="Ovreas L."/>
            <person name="Rohde M."/>
            <person name="Galperin M.Y."/>
            <person name="Jogler C."/>
        </authorList>
    </citation>
    <scope>NUCLEOTIDE SEQUENCE [LARGE SCALE GENOMIC DNA]</scope>
    <source>
        <strain evidence="2 3">FC18</strain>
    </source>
</reference>
<organism evidence="2 3">
    <name type="scientific">Mariniblastus fucicola</name>
    <dbReference type="NCBI Taxonomy" id="980251"/>
    <lineage>
        <taxon>Bacteria</taxon>
        <taxon>Pseudomonadati</taxon>
        <taxon>Planctomycetota</taxon>
        <taxon>Planctomycetia</taxon>
        <taxon>Pirellulales</taxon>
        <taxon>Pirellulaceae</taxon>
        <taxon>Mariniblastus</taxon>
    </lineage>
</organism>
<protein>
    <submittedName>
        <fullName evidence="2">Uncharacterized protein</fullName>
    </submittedName>
</protein>
<evidence type="ECO:0000313" key="2">
    <source>
        <dbReference type="EMBL" id="QEG22777.1"/>
    </source>
</evidence>
<accession>A0A5B9P7Y0</accession>